<evidence type="ECO:0000313" key="2">
    <source>
        <dbReference type="EMBL" id="TDH64711.1"/>
    </source>
</evidence>
<name>A0A976IAQ2_BRELC</name>
<dbReference type="KEGG" id="blac:94352501"/>
<proteinExistence type="predicted"/>
<organism evidence="2 3">
    <name type="scientific">Bremia lactucae</name>
    <name type="common">Lettuce downy mildew</name>
    <dbReference type="NCBI Taxonomy" id="4779"/>
    <lineage>
        <taxon>Eukaryota</taxon>
        <taxon>Sar</taxon>
        <taxon>Stramenopiles</taxon>
        <taxon>Oomycota</taxon>
        <taxon>Peronosporomycetes</taxon>
        <taxon>Peronosporales</taxon>
        <taxon>Peronosporaceae</taxon>
        <taxon>Bremia</taxon>
    </lineage>
</organism>
<dbReference type="EMBL" id="SHOA02000019">
    <property type="protein sequence ID" value="TDH64711.1"/>
    <property type="molecule type" value="Genomic_DNA"/>
</dbReference>
<protein>
    <submittedName>
        <fullName evidence="2">Uncharacterized protein</fullName>
    </submittedName>
</protein>
<sequence>MVRWEPKEERDEEDQEHLRKRKAEDVRLEYPCAACTERPRMIPINYPKEERDEEDQEHLRKRKAEDVRLEYPCAACTERPRMIPINYV</sequence>
<evidence type="ECO:0000313" key="3">
    <source>
        <dbReference type="Proteomes" id="UP000294530"/>
    </source>
</evidence>
<accession>A0A976IAQ2</accession>
<dbReference type="Proteomes" id="UP000294530">
    <property type="component" value="Unassembled WGS sequence"/>
</dbReference>
<feature type="region of interest" description="Disordered" evidence="1">
    <location>
        <begin position="1"/>
        <end position="20"/>
    </location>
</feature>
<dbReference type="RefSeq" id="XP_067814210.1">
    <property type="nucleotide sequence ID" value="XM_067966830.1"/>
</dbReference>
<dbReference type="AlphaFoldDB" id="A0A976IAQ2"/>
<keyword evidence="3" id="KW-1185">Reference proteome</keyword>
<comment type="caution">
    <text evidence="2">The sequence shown here is derived from an EMBL/GenBank/DDBJ whole genome shotgun (WGS) entry which is preliminary data.</text>
</comment>
<gene>
    <name evidence="2" type="ORF">CCR75_008781</name>
</gene>
<dbReference type="GeneID" id="94352501"/>
<evidence type="ECO:0000256" key="1">
    <source>
        <dbReference type="SAM" id="MobiDB-lite"/>
    </source>
</evidence>
<reference evidence="2 3" key="1">
    <citation type="journal article" date="2021" name="Genome Biol.">
        <title>AFLAP: assembly-free linkage analysis pipeline using k-mers from genome sequencing data.</title>
        <authorList>
            <person name="Fletcher K."/>
            <person name="Zhang L."/>
            <person name="Gil J."/>
            <person name="Han R."/>
            <person name="Cavanaugh K."/>
            <person name="Michelmore R."/>
        </authorList>
    </citation>
    <scope>NUCLEOTIDE SEQUENCE [LARGE SCALE GENOMIC DNA]</scope>
    <source>
        <strain evidence="2 3">SF5</strain>
    </source>
</reference>